<keyword evidence="2" id="KW-1185">Reference proteome</keyword>
<reference evidence="1" key="1">
    <citation type="submission" date="2022-11" db="EMBL/GenBank/DDBJ databases">
        <authorList>
            <person name="Petersen C."/>
        </authorList>
    </citation>
    <scope>NUCLEOTIDE SEQUENCE</scope>
    <source>
        <strain evidence="1">IBT 23319</strain>
    </source>
</reference>
<dbReference type="RefSeq" id="XP_056498042.1">
    <property type="nucleotide sequence ID" value="XM_056648277.1"/>
</dbReference>
<dbReference type="EMBL" id="JAPQKT010000008">
    <property type="protein sequence ID" value="KAJ5223119.1"/>
    <property type="molecule type" value="Genomic_DNA"/>
</dbReference>
<organism evidence="1 2">
    <name type="scientific">Penicillium citrinum</name>
    <dbReference type="NCBI Taxonomy" id="5077"/>
    <lineage>
        <taxon>Eukaryota</taxon>
        <taxon>Fungi</taxon>
        <taxon>Dikarya</taxon>
        <taxon>Ascomycota</taxon>
        <taxon>Pezizomycotina</taxon>
        <taxon>Eurotiomycetes</taxon>
        <taxon>Eurotiomycetidae</taxon>
        <taxon>Eurotiales</taxon>
        <taxon>Aspergillaceae</taxon>
        <taxon>Penicillium</taxon>
    </lineage>
</organism>
<comment type="caution">
    <text evidence="1">The sequence shown here is derived from an EMBL/GenBank/DDBJ whole genome shotgun (WGS) entry which is preliminary data.</text>
</comment>
<evidence type="ECO:0000313" key="2">
    <source>
        <dbReference type="Proteomes" id="UP001147733"/>
    </source>
</evidence>
<proteinExistence type="predicted"/>
<sequence>MTDLQNVDPVVDVDTILDIADRVYLQGKAMLRCKDCKKTPQCSIVALPTLSDGCLHLLDALCAAYDISTQPGFFDAAMFAYEQPQASIICVRSRAFLGRTELDDFEARLLVRTLLARSLIRFVELMEGLKEVLIMLRKASHPHGVGTATLRAFVEGDRDAGPVTFGLDTS</sequence>
<protein>
    <submittedName>
        <fullName evidence="1">Uncharacterized protein</fullName>
    </submittedName>
</protein>
<evidence type="ECO:0000313" key="1">
    <source>
        <dbReference type="EMBL" id="KAJ5223119.1"/>
    </source>
</evidence>
<reference evidence="1" key="2">
    <citation type="journal article" date="2023" name="IMA Fungus">
        <title>Comparative genomic study of the Penicillium genus elucidates a diverse pangenome and 15 lateral gene transfer events.</title>
        <authorList>
            <person name="Petersen C."/>
            <person name="Sorensen T."/>
            <person name="Nielsen M.R."/>
            <person name="Sondergaard T.E."/>
            <person name="Sorensen J.L."/>
            <person name="Fitzpatrick D.A."/>
            <person name="Frisvad J.C."/>
            <person name="Nielsen K.L."/>
        </authorList>
    </citation>
    <scope>NUCLEOTIDE SEQUENCE</scope>
    <source>
        <strain evidence="1">IBT 23319</strain>
    </source>
</reference>
<dbReference type="AlphaFoldDB" id="A0A9W9NR92"/>
<gene>
    <name evidence="1" type="ORF">N7469_009359</name>
</gene>
<accession>A0A9W9NR92</accession>
<dbReference type="OrthoDB" id="4503771at2759"/>
<dbReference type="Proteomes" id="UP001147733">
    <property type="component" value="Unassembled WGS sequence"/>
</dbReference>
<name>A0A9W9NR92_PENCI</name>
<dbReference type="GeneID" id="81387444"/>